<dbReference type="Ensembl" id="ENSNLET00000058980.1">
    <property type="protein sequence ID" value="ENSNLEP00000032862.1"/>
    <property type="gene ID" value="ENSNLEG00000035384.1"/>
</dbReference>
<dbReference type="Pfam" id="PF12265">
    <property type="entry name" value="CAF1C_H4-bd"/>
    <property type="match status" value="1"/>
</dbReference>
<accession>A0A2I3GNN8</accession>
<dbReference type="GO" id="GO:0003682">
    <property type="term" value="F:chromatin binding"/>
    <property type="evidence" value="ECO:0007669"/>
    <property type="project" value="Ensembl"/>
</dbReference>
<keyword evidence="4" id="KW-0677">Repeat</keyword>
<dbReference type="SMART" id="SM00320">
    <property type="entry name" value="WD40"/>
    <property type="match status" value="4"/>
</dbReference>
<dbReference type="GO" id="GO:0032991">
    <property type="term" value="C:protein-containing complex"/>
    <property type="evidence" value="ECO:0007669"/>
    <property type="project" value="Ensembl"/>
</dbReference>
<dbReference type="Proteomes" id="UP000001073">
    <property type="component" value="Chromosome 10"/>
</dbReference>
<keyword evidence="2 7" id="KW-0853">WD repeat</keyword>
<dbReference type="GO" id="GO:0042393">
    <property type="term" value="F:histone binding"/>
    <property type="evidence" value="ECO:0007669"/>
    <property type="project" value="Ensembl"/>
</dbReference>
<dbReference type="Pfam" id="PF00400">
    <property type="entry name" value="WD40"/>
    <property type="match status" value="3"/>
</dbReference>
<dbReference type="GO" id="GO:0005654">
    <property type="term" value="C:nucleoplasm"/>
    <property type="evidence" value="ECO:0007669"/>
    <property type="project" value="Ensembl"/>
</dbReference>
<dbReference type="OMA" id="RHWKPNA"/>
<dbReference type="PANTHER" id="PTHR45903:SF1">
    <property type="entry name" value="GLUTAMATE-RICH WD REPEAT-CONTAINING PROTEIN 1"/>
    <property type="match status" value="1"/>
</dbReference>
<dbReference type="PRINTS" id="PR00320">
    <property type="entry name" value="GPROTEINBRPT"/>
</dbReference>
<evidence type="ECO:0000256" key="7">
    <source>
        <dbReference type="PROSITE-ProRule" id="PRU00221"/>
    </source>
</evidence>
<sequence>MAARKGRRRTCETGEPMEAESGDTSSEGPSQVYLPGRGPPLREGEELVMDEEAYVLYHRAQTGAPCLSFDIVRDHLGDNRTELPLTLYLCAGTQAESAQSNRLMMLRMHNLHGTKPPPSEGSDEEVEEEDEEDEEERKPQLELAMVPHYGGINRVRVSMVPGACSNESCNFEVVEDPQALAQAQMKPIFSFAGHMGEGFALDWSPRVPGRLLTGDCQKNIHLWTPTDGGSWHVDQRPFVGHTRSVEDLQWSPTENTVFASCSADASIRIWDIRAAPSKACMLTTATAHDGDVNVISWSRREPFLLSGGDDGALKIWDLRQFKSGSPVATFKQHVAPVTSVEWHPQDSGVFAASGADHQITQWDLAVERDPEAGDVEADPGLADLPQQLLFVHQGETELKELHWHPQCPGLLVSTALSGFTVFRTISV</sequence>
<keyword evidence="11" id="KW-1185">Reference proteome</keyword>
<protein>
    <recommendedName>
        <fullName evidence="6">Glutamate-rich WD repeat-containing protein 1</fullName>
    </recommendedName>
</protein>
<dbReference type="EMBL" id="ADFV01051766">
    <property type="status" value="NOT_ANNOTATED_CDS"/>
    <property type="molecule type" value="Genomic_DNA"/>
</dbReference>
<keyword evidence="5" id="KW-0539">Nucleus</keyword>
<dbReference type="PANTHER" id="PTHR45903">
    <property type="entry name" value="GLUTAMATE-RICH WD REPEAT-CONTAINING PROTEIN 1"/>
    <property type="match status" value="1"/>
</dbReference>
<gene>
    <name evidence="10" type="primary">GRWD1</name>
</gene>
<evidence type="ECO:0000256" key="8">
    <source>
        <dbReference type="SAM" id="MobiDB-lite"/>
    </source>
</evidence>
<feature type="repeat" description="WD" evidence="7">
    <location>
        <begin position="330"/>
        <end position="364"/>
    </location>
</feature>
<dbReference type="SUPFAM" id="SSF50978">
    <property type="entry name" value="WD40 repeat-like"/>
    <property type="match status" value="1"/>
</dbReference>
<evidence type="ECO:0000313" key="10">
    <source>
        <dbReference type="Ensembl" id="ENSNLEP00000032862.1"/>
    </source>
</evidence>
<dbReference type="PROSITE" id="PS00678">
    <property type="entry name" value="WD_REPEATS_1"/>
    <property type="match status" value="1"/>
</dbReference>
<dbReference type="GO" id="GO:0005829">
    <property type="term" value="C:cytosol"/>
    <property type="evidence" value="ECO:0007669"/>
    <property type="project" value="Ensembl"/>
</dbReference>
<dbReference type="FunCoup" id="A0A2I3GNN8">
    <property type="interactions" value="2394"/>
</dbReference>
<feature type="region of interest" description="Disordered" evidence="8">
    <location>
        <begin position="1"/>
        <end position="42"/>
    </location>
</feature>
<dbReference type="InterPro" id="IPR001680">
    <property type="entry name" value="WD40_rpt"/>
</dbReference>
<organism evidence="10 11">
    <name type="scientific">Nomascus leucogenys</name>
    <name type="common">Northern white-cheeked gibbon</name>
    <name type="synonym">Hylobates leucogenys</name>
    <dbReference type="NCBI Taxonomy" id="61853"/>
    <lineage>
        <taxon>Eukaryota</taxon>
        <taxon>Metazoa</taxon>
        <taxon>Chordata</taxon>
        <taxon>Craniata</taxon>
        <taxon>Vertebrata</taxon>
        <taxon>Euteleostomi</taxon>
        <taxon>Mammalia</taxon>
        <taxon>Eutheria</taxon>
        <taxon>Euarchontoglires</taxon>
        <taxon>Primates</taxon>
        <taxon>Haplorrhini</taxon>
        <taxon>Catarrhini</taxon>
        <taxon>Hylobatidae</taxon>
        <taxon>Nomascus</taxon>
    </lineage>
</organism>
<dbReference type="GO" id="GO:0003688">
    <property type="term" value="F:DNA replication origin binding"/>
    <property type="evidence" value="ECO:0007669"/>
    <property type="project" value="Ensembl"/>
</dbReference>
<dbReference type="GO" id="GO:0006260">
    <property type="term" value="P:DNA replication"/>
    <property type="evidence" value="ECO:0007669"/>
    <property type="project" value="UniProtKB-KW"/>
</dbReference>
<evidence type="ECO:0000259" key="9">
    <source>
        <dbReference type="Pfam" id="PF12265"/>
    </source>
</evidence>
<evidence type="ECO:0000313" key="11">
    <source>
        <dbReference type="Proteomes" id="UP000001073"/>
    </source>
</evidence>
<reference evidence="10" key="3">
    <citation type="submission" date="2025-09" db="UniProtKB">
        <authorList>
            <consortium name="Ensembl"/>
        </authorList>
    </citation>
    <scope>IDENTIFICATION</scope>
</reference>
<evidence type="ECO:0000256" key="5">
    <source>
        <dbReference type="ARBA" id="ARBA00023242"/>
    </source>
</evidence>
<dbReference type="PROSITE" id="PS50082">
    <property type="entry name" value="WD_REPEATS_2"/>
    <property type="match status" value="3"/>
</dbReference>
<dbReference type="GO" id="GO:0006337">
    <property type="term" value="P:nucleosome disassembly"/>
    <property type="evidence" value="ECO:0007669"/>
    <property type="project" value="Ensembl"/>
</dbReference>
<feature type="repeat" description="WD" evidence="7">
    <location>
        <begin position="238"/>
        <end position="273"/>
    </location>
</feature>
<feature type="region of interest" description="Disordered" evidence="8">
    <location>
        <begin position="110"/>
        <end position="140"/>
    </location>
</feature>
<feature type="repeat" description="WD" evidence="7">
    <location>
        <begin position="285"/>
        <end position="319"/>
    </location>
</feature>
<reference evidence="10 11" key="1">
    <citation type="submission" date="2012-10" db="EMBL/GenBank/DDBJ databases">
        <authorList>
            <consortium name="Gibbon Genome Sequencing Consortium"/>
        </authorList>
    </citation>
    <scope>NUCLEOTIDE SEQUENCE [LARGE SCALE GENOMIC DNA]</scope>
</reference>
<dbReference type="InterPro" id="IPR019775">
    <property type="entry name" value="WD40_repeat_CS"/>
</dbReference>
<evidence type="ECO:0000256" key="1">
    <source>
        <dbReference type="ARBA" id="ARBA00004123"/>
    </source>
</evidence>
<dbReference type="GO" id="GO:0042254">
    <property type="term" value="P:ribosome biogenesis"/>
    <property type="evidence" value="ECO:0007669"/>
    <property type="project" value="TreeGrafter"/>
</dbReference>
<dbReference type="GO" id="GO:0005730">
    <property type="term" value="C:nucleolus"/>
    <property type="evidence" value="ECO:0007669"/>
    <property type="project" value="Ensembl"/>
</dbReference>
<evidence type="ECO:0000256" key="2">
    <source>
        <dbReference type="ARBA" id="ARBA00022574"/>
    </source>
</evidence>
<feature type="compositionally biased region" description="Acidic residues" evidence="8">
    <location>
        <begin position="121"/>
        <end position="135"/>
    </location>
</feature>
<dbReference type="InterPro" id="IPR051972">
    <property type="entry name" value="Glutamate-rich_WD_repeat"/>
</dbReference>
<dbReference type="InterPro" id="IPR036322">
    <property type="entry name" value="WD40_repeat_dom_sf"/>
</dbReference>
<dbReference type="PROSITE" id="PS50294">
    <property type="entry name" value="WD_REPEATS_REGION"/>
    <property type="match status" value="3"/>
</dbReference>
<dbReference type="AlphaFoldDB" id="A0A2I3GNN8"/>
<dbReference type="GeneTree" id="ENSGT00550000075124"/>
<dbReference type="EMBL" id="ADFV01051768">
    <property type="status" value="NOT_ANNOTATED_CDS"/>
    <property type="molecule type" value="Genomic_DNA"/>
</dbReference>
<dbReference type="InterPro" id="IPR015943">
    <property type="entry name" value="WD40/YVTN_repeat-like_dom_sf"/>
</dbReference>
<dbReference type="STRING" id="61853.ENSNLEP00000032862"/>
<keyword evidence="3" id="KW-0235">DNA replication</keyword>
<name>A0A2I3GNN8_NOMLE</name>
<proteinExistence type="predicted"/>
<evidence type="ECO:0000256" key="3">
    <source>
        <dbReference type="ARBA" id="ARBA00022705"/>
    </source>
</evidence>
<dbReference type="InParanoid" id="A0A2I3GNN8"/>
<dbReference type="EMBL" id="ADFV01051767">
    <property type="status" value="NOT_ANNOTATED_CDS"/>
    <property type="molecule type" value="Genomic_DNA"/>
</dbReference>
<evidence type="ECO:0000256" key="6">
    <source>
        <dbReference type="ARBA" id="ARBA00040876"/>
    </source>
</evidence>
<dbReference type="InterPro" id="IPR020472">
    <property type="entry name" value="WD40_PAC1"/>
</dbReference>
<dbReference type="Gene3D" id="2.130.10.10">
    <property type="entry name" value="YVTN repeat-like/Quinoprotein amine dehydrogenase"/>
    <property type="match status" value="1"/>
</dbReference>
<reference evidence="10" key="2">
    <citation type="submission" date="2025-08" db="UniProtKB">
        <authorList>
            <consortium name="Ensembl"/>
        </authorList>
    </citation>
    <scope>IDENTIFICATION</scope>
</reference>
<comment type="subcellular location">
    <subcellularLocation>
        <location evidence="1">Nucleus</location>
    </subcellularLocation>
</comment>
<feature type="domain" description="Histone-binding protein RBBP4-like N-terminal" evidence="9">
    <location>
        <begin position="45"/>
        <end position="112"/>
    </location>
</feature>
<dbReference type="InterPro" id="IPR022052">
    <property type="entry name" value="Histone-bd_RBBP4-like_N"/>
</dbReference>
<dbReference type="GO" id="GO:0006334">
    <property type="term" value="P:nucleosome assembly"/>
    <property type="evidence" value="ECO:0007669"/>
    <property type="project" value="Ensembl"/>
</dbReference>
<evidence type="ECO:0000256" key="4">
    <source>
        <dbReference type="ARBA" id="ARBA00022737"/>
    </source>
</evidence>